<dbReference type="SUPFAM" id="SSF48452">
    <property type="entry name" value="TPR-like"/>
    <property type="match status" value="1"/>
</dbReference>
<gene>
    <name evidence="2" type="ORF">JI741_29510</name>
</gene>
<proteinExistence type="predicted"/>
<sequence length="242" mass="27802">MATENDILLVEKYFDDELTAVEKEQVMQRVAMDVQFKTLFDQEKVLIRAIRHQGLRENLTFLKTLESNIDQQTPASRSFKWYYLAAALAGTLAIVTFLVNRPDDPQQLFQSYFKPYPNVFEPTVRGTEATTPRAEAFQAYEQGDYAKAAEQLEALYVQHPEPEVLMLLGNTNLMLGHITEAENNFITLNHEYDGLDVPAQWYLSLCYLKRGEVQHARTLLKKIEGTENSYASKAKELLEKLN</sequence>
<name>A0ABS1L137_9BACT</name>
<feature type="transmembrane region" description="Helical" evidence="1">
    <location>
        <begin position="81"/>
        <end position="99"/>
    </location>
</feature>
<dbReference type="EMBL" id="JAERRB010000016">
    <property type="protein sequence ID" value="MBL0745405.1"/>
    <property type="molecule type" value="Genomic_DNA"/>
</dbReference>
<comment type="caution">
    <text evidence="2">The sequence shown here is derived from an EMBL/GenBank/DDBJ whole genome shotgun (WGS) entry which is preliminary data.</text>
</comment>
<keyword evidence="1" id="KW-1133">Transmembrane helix</keyword>
<dbReference type="Pfam" id="PF13432">
    <property type="entry name" value="TPR_16"/>
    <property type="match status" value="1"/>
</dbReference>
<dbReference type="Proteomes" id="UP000613030">
    <property type="component" value="Unassembled WGS sequence"/>
</dbReference>
<dbReference type="Gene3D" id="1.25.40.10">
    <property type="entry name" value="Tetratricopeptide repeat domain"/>
    <property type="match status" value="1"/>
</dbReference>
<accession>A0ABS1L137</accession>
<keyword evidence="3" id="KW-1185">Reference proteome</keyword>
<dbReference type="InterPro" id="IPR011990">
    <property type="entry name" value="TPR-like_helical_dom_sf"/>
</dbReference>
<evidence type="ECO:0000313" key="3">
    <source>
        <dbReference type="Proteomes" id="UP000613030"/>
    </source>
</evidence>
<evidence type="ECO:0000256" key="1">
    <source>
        <dbReference type="SAM" id="Phobius"/>
    </source>
</evidence>
<reference evidence="2 3" key="1">
    <citation type="submission" date="2021-01" db="EMBL/GenBank/DDBJ databases">
        <title>Chryseolinea sp. Jin1 Genome sequencing and assembly.</title>
        <authorList>
            <person name="Kim I."/>
        </authorList>
    </citation>
    <scope>NUCLEOTIDE SEQUENCE [LARGE SCALE GENOMIC DNA]</scope>
    <source>
        <strain evidence="2 3">Jin1</strain>
    </source>
</reference>
<evidence type="ECO:0000313" key="2">
    <source>
        <dbReference type="EMBL" id="MBL0745405.1"/>
    </source>
</evidence>
<keyword evidence="1" id="KW-0812">Transmembrane</keyword>
<keyword evidence="1" id="KW-0472">Membrane</keyword>
<dbReference type="RefSeq" id="WP_202015826.1">
    <property type="nucleotide sequence ID" value="NZ_JAERRB010000016.1"/>
</dbReference>
<protein>
    <submittedName>
        <fullName evidence="2">Tetratricopeptide repeat protein</fullName>
    </submittedName>
</protein>
<organism evidence="2 3">
    <name type="scientific">Chryseolinea lacunae</name>
    <dbReference type="NCBI Taxonomy" id="2801331"/>
    <lineage>
        <taxon>Bacteria</taxon>
        <taxon>Pseudomonadati</taxon>
        <taxon>Bacteroidota</taxon>
        <taxon>Cytophagia</taxon>
        <taxon>Cytophagales</taxon>
        <taxon>Fulvivirgaceae</taxon>
        <taxon>Chryseolinea</taxon>
    </lineage>
</organism>